<dbReference type="OrthoDB" id="5292073at2"/>
<keyword evidence="1" id="KW-0732">Signal</keyword>
<sequence length="500" mass="56295">MKNVERIVVFGDSLSDIGVKADTGTGILGRLLGEVRVNEIKRFSDNKNWSDFIWEWSGGSSLVDGLSPEEANKLTSNHLSLKKSRIGSKNNNLSYCNYATGGAVADTPKGLIHKFALTTFEEQVSDYKKDLEKTENDKPNNNLFIVWFGLNDIVTNQKGIELMQKTVQRLTALCHEVDEITKAHNSASENHFIIVNNPDPSSAVRYIENPESEEVRGLRDATIEFNRLLKESFPAKEDSRFTVLDAFTFLQQNLYNLDIIKIDQAAGVPVQYYSDSQDPVPLSKALRNFLNSIDLSKEKEGTILREFINTINDQIKTALKTDNEIVLHKNVSKTLLDILPKIKKANKKFTKALKLILLTSGLFINRVEFAIKYYATQKDKHVEDIRKIQAVIDQISSKNLLTSLTSELYKKDVALYNTLSDILTRTDKDSSFKKILTLVIAQKFGFFATSDKAHPTEAAYKLIATLIAVQFTKKFPNLSLGESFVSNAFEHGVAETYFNV</sequence>
<dbReference type="AlphaFoldDB" id="A0A2H1EBR9"/>
<accession>A0A2H1EBR9</accession>
<dbReference type="InterPro" id="IPR050592">
    <property type="entry name" value="GDSL_lipolytic_enzyme"/>
</dbReference>
<dbReference type="RefSeq" id="WP_100211441.1">
    <property type="nucleotide sequence ID" value="NZ_CP138495.1"/>
</dbReference>
<dbReference type="GO" id="GO:0016788">
    <property type="term" value="F:hydrolase activity, acting on ester bonds"/>
    <property type="evidence" value="ECO:0007669"/>
    <property type="project" value="InterPro"/>
</dbReference>
<dbReference type="SUPFAM" id="SSF52266">
    <property type="entry name" value="SGNH hydrolase"/>
    <property type="match status" value="1"/>
</dbReference>
<dbReference type="Gene3D" id="3.40.50.1110">
    <property type="entry name" value="SGNH hydrolase"/>
    <property type="match status" value="1"/>
</dbReference>
<dbReference type="PANTHER" id="PTHR45642">
    <property type="entry name" value="GDSL ESTERASE/LIPASE EXL3"/>
    <property type="match status" value="1"/>
</dbReference>
<evidence type="ECO:0000313" key="3">
    <source>
        <dbReference type="Proteomes" id="UP000231564"/>
    </source>
</evidence>
<dbReference type="InterPro" id="IPR036514">
    <property type="entry name" value="SGNH_hydro_sf"/>
</dbReference>
<evidence type="ECO:0000256" key="1">
    <source>
        <dbReference type="ARBA" id="ARBA00022729"/>
    </source>
</evidence>
<gene>
    <name evidence="2" type="ORF">MARIT_2093</name>
</gene>
<dbReference type="Proteomes" id="UP000231564">
    <property type="component" value="Chromosome MARIT"/>
</dbReference>
<name>A0A2H1EBR9_9FLAO</name>
<dbReference type="InterPro" id="IPR001087">
    <property type="entry name" value="GDSL"/>
</dbReference>
<dbReference type="PANTHER" id="PTHR45642:SF139">
    <property type="entry name" value="SGNH HYDROLASE-TYPE ESTERASE DOMAIN-CONTAINING PROTEIN"/>
    <property type="match status" value="1"/>
</dbReference>
<dbReference type="KEGG" id="tmar:MARIT_2093"/>
<dbReference type="GeneID" id="47723577"/>
<keyword evidence="3" id="KW-1185">Reference proteome</keyword>
<organism evidence="2 3">
    <name type="scientific">Tenacibaculum maritimum NCIMB 2154</name>
    <dbReference type="NCBI Taxonomy" id="1349785"/>
    <lineage>
        <taxon>Bacteria</taxon>
        <taxon>Pseudomonadati</taxon>
        <taxon>Bacteroidota</taxon>
        <taxon>Flavobacteriia</taxon>
        <taxon>Flavobacteriales</taxon>
        <taxon>Flavobacteriaceae</taxon>
        <taxon>Tenacibaculum</taxon>
    </lineage>
</organism>
<protein>
    <submittedName>
        <fullName evidence="2">Uncharacterized protein</fullName>
    </submittedName>
</protein>
<dbReference type="EMBL" id="LT634361">
    <property type="protein sequence ID" value="SFZ83501.1"/>
    <property type="molecule type" value="Genomic_DNA"/>
</dbReference>
<proteinExistence type="predicted"/>
<evidence type="ECO:0000313" key="2">
    <source>
        <dbReference type="EMBL" id="SFZ83501.1"/>
    </source>
</evidence>
<reference evidence="2 3" key="1">
    <citation type="submission" date="2016-11" db="EMBL/GenBank/DDBJ databases">
        <authorList>
            <person name="Jaros S."/>
            <person name="Januszkiewicz K."/>
            <person name="Wedrychowicz H."/>
        </authorList>
    </citation>
    <scope>NUCLEOTIDE SEQUENCE [LARGE SCALE GENOMIC DNA]</scope>
    <source>
        <strain evidence="2">NCIMB 2154T</strain>
    </source>
</reference>
<dbReference type="Pfam" id="PF00657">
    <property type="entry name" value="Lipase_GDSL"/>
    <property type="match status" value="1"/>
</dbReference>